<dbReference type="GO" id="GO:0004190">
    <property type="term" value="F:aspartic-type endopeptidase activity"/>
    <property type="evidence" value="ECO:0007669"/>
    <property type="project" value="InterPro"/>
</dbReference>
<dbReference type="PRINTS" id="PR00792">
    <property type="entry name" value="PEPSIN"/>
</dbReference>
<dbReference type="KEGG" id="amus:LMH87_008445"/>
<sequence>MRGSITHTLIAGLPLANAVMDGVFVLPLTRIKGHSAYGIQVDVGTPPQRNVMFIDTGSATTGVEDPNSRACKMGSCRDYSFYDNTTSSTSVWINDKYSDQVGDHGYGSYINDTVTLGGHTVSNITFGTLSSFDGFDQSQPQAGIFGLGAVCREPDCRQYPTTLQQIADRGLISHRVFSMYLGPNVLNATGELLFGGVDRAKQDGVVHTLPMRPNLSGQPNNVQITAVTLRRADSSNVTANIPESQQMESVWDSGNPGWEIPAPVFEAALAALGNPDKRTLAYGYEVDCKYRAVESEDVLEVTFTDGVEVEISLDRVVGEYDGTRCITYLETGGTGAGSLGDEFLRNVYTTFDYDAKTISFSKVRYTAMTDIQTL</sequence>
<name>A0A9W8QIP6_AKAMU</name>
<dbReference type="CDD" id="cd05471">
    <property type="entry name" value="pepsin_like"/>
    <property type="match status" value="1"/>
</dbReference>
<dbReference type="Gene3D" id="2.40.70.10">
    <property type="entry name" value="Acid Proteases"/>
    <property type="match status" value="2"/>
</dbReference>
<feature type="domain" description="Peptidase A1" evidence="2">
    <location>
        <begin position="37"/>
        <end position="361"/>
    </location>
</feature>
<comment type="caution">
    <text evidence="3">The sequence shown here is derived from an EMBL/GenBank/DDBJ whole genome shotgun (WGS) entry which is preliminary data.</text>
</comment>
<evidence type="ECO:0000259" key="2">
    <source>
        <dbReference type="PROSITE" id="PS51767"/>
    </source>
</evidence>
<dbReference type="InterPro" id="IPR034164">
    <property type="entry name" value="Pepsin-like_dom"/>
</dbReference>
<accession>A0A9W8QIP6</accession>
<dbReference type="InterPro" id="IPR021109">
    <property type="entry name" value="Peptidase_aspartic_dom_sf"/>
</dbReference>
<dbReference type="GeneID" id="80895604"/>
<proteinExistence type="inferred from homology"/>
<dbReference type="Pfam" id="PF00026">
    <property type="entry name" value="Asp"/>
    <property type="match status" value="1"/>
</dbReference>
<dbReference type="EMBL" id="JAJHUN010000005">
    <property type="protein sequence ID" value="KAJ4159547.1"/>
    <property type="molecule type" value="Genomic_DNA"/>
</dbReference>
<dbReference type="Proteomes" id="UP001144673">
    <property type="component" value="Unassembled WGS sequence"/>
</dbReference>
<reference evidence="3" key="1">
    <citation type="journal article" date="2023" name="Access Microbiol">
        <title>De-novo genome assembly for Akanthomyces muscarius, a biocontrol agent of insect agricultural pests.</title>
        <authorList>
            <person name="Erdos Z."/>
            <person name="Studholme D.J."/>
            <person name="Raymond B."/>
            <person name="Sharma M."/>
        </authorList>
    </citation>
    <scope>NUCLEOTIDE SEQUENCE</scope>
    <source>
        <strain evidence="3">Ve6</strain>
    </source>
</reference>
<dbReference type="GO" id="GO:0006508">
    <property type="term" value="P:proteolysis"/>
    <property type="evidence" value="ECO:0007669"/>
    <property type="project" value="InterPro"/>
</dbReference>
<gene>
    <name evidence="3" type="ORF">LMH87_008445</name>
</gene>
<evidence type="ECO:0000256" key="1">
    <source>
        <dbReference type="ARBA" id="ARBA00007447"/>
    </source>
</evidence>
<dbReference type="RefSeq" id="XP_056057546.1">
    <property type="nucleotide sequence ID" value="XM_056198469.1"/>
</dbReference>
<dbReference type="InterPro" id="IPR033121">
    <property type="entry name" value="PEPTIDASE_A1"/>
</dbReference>
<keyword evidence="4" id="KW-1185">Reference proteome</keyword>
<dbReference type="PANTHER" id="PTHR47966">
    <property type="entry name" value="BETA-SITE APP-CLEAVING ENZYME, ISOFORM A-RELATED"/>
    <property type="match status" value="1"/>
</dbReference>
<dbReference type="PROSITE" id="PS51767">
    <property type="entry name" value="PEPTIDASE_A1"/>
    <property type="match status" value="1"/>
</dbReference>
<dbReference type="PANTHER" id="PTHR47966:SF51">
    <property type="entry name" value="BETA-SITE APP-CLEAVING ENZYME, ISOFORM A-RELATED"/>
    <property type="match status" value="1"/>
</dbReference>
<protein>
    <recommendedName>
        <fullName evidence="2">Peptidase A1 domain-containing protein</fullName>
    </recommendedName>
</protein>
<dbReference type="AlphaFoldDB" id="A0A9W8QIP6"/>
<comment type="similarity">
    <text evidence="1">Belongs to the peptidase A1 family.</text>
</comment>
<organism evidence="3 4">
    <name type="scientific">Akanthomyces muscarius</name>
    <name type="common">Entomopathogenic fungus</name>
    <name type="synonym">Lecanicillium muscarium</name>
    <dbReference type="NCBI Taxonomy" id="2231603"/>
    <lineage>
        <taxon>Eukaryota</taxon>
        <taxon>Fungi</taxon>
        <taxon>Dikarya</taxon>
        <taxon>Ascomycota</taxon>
        <taxon>Pezizomycotina</taxon>
        <taxon>Sordariomycetes</taxon>
        <taxon>Hypocreomycetidae</taxon>
        <taxon>Hypocreales</taxon>
        <taxon>Cordycipitaceae</taxon>
        <taxon>Akanthomyces</taxon>
    </lineage>
</organism>
<dbReference type="InterPro" id="IPR001461">
    <property type="entry name" value="Aspartic_peptidase_A1"/>
</dbReference>
<evidence type="ECO:0000313" key="4">
    <source>
        <dbReference type="Proteomes" id="UP001144673"/>
    </source>
</evidence>
<evidence type="ECO:0000313" key="3">
    <source>
        <dbReference type="EMBL" id="KAJ4159547.1"/>
    </source>
</evidence>
<dbReference type="SUPFAM" id="SSF50630">
    <property type="entry name" value="Acid proteases"/>
    <property type="match status" value="1"/>
</dbReference>